<keyword evidence="2" id="KW-0472">Membrane</keyword>
<keyword evidence="2" id="KW-1133">Transmembrane helix</keyword>
<keyword evidence="2" id="KW-0812">Transmembrane</keyword>
<evidence type="ECO:0000256" key="1">
    <source>
        <dbReference type="SAM" id="MobiDB-lite"/>
    </source>
</evidence>
<reference evidence="4" key="1">
    <citation type="journal article" date="2017" name="Nat. Ecol. Evol.">
        <title>Genome expansion and lineage-specific genetic innovations in the forest pathogenic fungi Armillaria.</title>
        <authorList>
            <person name="Sipos G."/>
            <person name="Prasanna A.N."/>
            <person name="Walter M.C."/>
            <person name="O'Connor E."/>
            <person name="Balint B."/>
            <person name="Krizsan K."/>
            <person name="Kiss B."/>
            <person name="Hess J."/>
            <person name="Varga T."/>
            <person name="Slot J."/>
            <person name="Riley R."/>
            <person name="Boka B."/>
            <person name="Rigling D."/>
            <person name="Barry K."/>
            <person name="Lee J."/>
            <person name="Mihaltcheva S."/>
            <person name="LaButti K."/>
            <person name="Lipzen A."/>
            <person name="Waldron R."/>
            <person name="Moloney N.M."/>
            <person name="Sperisen C."/>
            <person name="Kredics L."/>
            <person name="Vagvoelgyi C."/>
            <person name="Patrignani A."/>
            <person name="Fitzpatrick D."/>
            <person name="Nagy I."/>
            <person name="Doyle S."/>
            <person name="Anderson J.B."/>
            <person name="Grigoriev I.V."/>
            <person name="Gueldener U."/>
            <person name="Muensterkoetter M."/>
            <person name="Nagy L.G."/>
        </authorList>
    </citation>
    <scope>NUCLEOTIDE SEQUENCE [LARGE SCALE GENOMIC DNA]</scope>
    <source>
        <strain evidence="4">C18/9</strain>
    </source>
</reference>
<dbReference type="OrthoDB" id="2961924at2759"/>
<organism evidence="3 4">
    <name type="scientific">Armillaria ostoyae</name>
    <name type="common">Armillaria root rot fungus</name>
    <dbReference type="NCBI Taxonomy" id="47428"/>
    <lineage>
        <taxon>Eukaryota</taxon>
        <taxon>Fungi</taxon>
        <taxon>Dikarya</taxon>
        <taxon>Basidiomycota</taxon>
        <taxon>Agaricomycotina</taxon>
        <taxon>Agaricomycetes</taxon>
        <taxon>Agaricomycetidae</taxon>
        <taxon>Agaricales</taxon>
        <taxon>Marasmiineae</taxon>
        <taxon>Physalacriaceae</taxon>
        <taxon>Armillaria</taxon>
    </lineage>
</organism>
<protein>
    <submittedName>
        <fullName evidence="3">Uncharacterized protein</fullName>
    </submittedName>
</protein>
<name>A0A284RSW1_ARMOS</name>
<gene>
    <name evidence="3" type="ORF">ARMOST_15248</name>
</gene>
<dbReference type="Proteomes" id="UP000219338">
    <property type="component" value="Unassembled WGS sequence"/>
</dbReference>
<proteinExistence type="predicted"/>
<feature type="region of interest" description="Disordered" evidence="1">
    <location>
        <begin position="398"/>
        <end position="423"/>
    </location>
</feature>
<dbReference type="AlphaFoldDB" id="A0A284RSW1"/>
<dbReference type="EMBL" id="FUEG01000015">
    <property type="protein sequence ID" value="SJL11837.1"/>
    <property type="molecule type" value="Genomic_DNA"/>
</dbReference>
<feature type="transmembrane region" description="Helical" evidence="2">
    <location>
        <begin position="43"/>
        <end position="67"/>
    </location>
</feature>
<evidence type="ECO:0000256" key="2">
    <source>
        <dbReference type="SAM" id="Phobius"/>
    </source>
</evidence>
<accession>A0A284RSW1</accession>
<evidence type="ECO:0000313" key="3">
    <source>
        <dbReference type="EMBL" id="SJL11837.1"/>
    </source>
</evidence>
<evidence type="ECO:0000313" key="4">
    <source>
        <dbReference type="Proteomes" id="UP000219338"/>
    </source>
</evidence>
<keyword evidence="4" id="KW-1185">Reference proteome</keyword>
<sequence>MSLPSPQTALVILSCLTWLTFISSHFVWYYLRVWGLQKLSVCIEGMLASVSFNGTLFFLFGLVVIFVDSDFFEISERFDRMITKSASFVNDTVYTRASSFYDSVLFFAGRISSHLSAFKATTELFWSKVASLLPLRQAFSYICRSLKSSEKPKLTPEKPVQVTSDSDIIAANTMKWRFLLSFEDKLFTFGQMLMMKQSGKKIDLLQDVERDIQDMEAAVGNLRGGLLQKMMLYVQLRIQVLRFRNIGISFHIYRNLSYVIISYSDRLECDAVIRQRVLRKMLKLALRPHIRDFKRRLLDALTSCYDPILPKAFPQAPTPFDAISVAALLTQKMSVDLDPVLDNAVHEFTINWTTASDGSQVKEFHELISMNRSWIENEFKPQLDGFMTSLTFPHPAKGPSPEIIVSSHPVPSKGDPTSTDSHR</sequence>
<feature type="transmembrane region" description="Helical" evidence="2">
    <location>
        <begin position="6"/>
        <end position="31"/>
    </location>
</feature>